<evidence type="ECO:0000313" key="6">
    <source>
        <dbReference type="Proteomes" id="UP000075920"/>
    </source>
</evidence>
<feature type="region of interest" description="Disordered" evidence="4">
    <location>
        <begin position="129"/>
        <end position="158"/>
    </location>
</feature>
<dbReference type="Gene3D" id="1.20.58.1590">
    <property type="entry name" value="Tethering factor for nuclear proteasome Cut8/Sts1"/>
    <property type="match status" value="1"/>
</dbReference>
<feature type="compositionally biased region" description="Polar residues" evidence="4">
    <location>
        <begin position="129"/>
        <end position="154"/>
    </location>
</feature>
<dbReference type="GO" id="GO:0070628">
    <property type="term" value="F:proteasome binding"/>
    <property type="evidence" value="ECO:0007669"/>
    <property type="project" value="TreeGrafter"/>
</dbReference>
<dbReference type="PANTHER" id="PTHR28032:SF1">
    <property type="entry name" value="FI02826P"/>
    <property type="match status" value="1"/>
</dbReference>
<evidence type="ECO:0000256" key="3">
    <source>
        <dbReference type="ARBA" id="ARBA00023242"/>
    </source>
</evidence>
<keyword evidence="3" id="KW-0539">Nucleus</keyword>
<evidence type="ECO:0000256" key="4">
    <source>
        <dbReference type="SAM" id="MobiDB-lite"/>
    </source>
</evidence>
<dbReference type="Pfam" id="PF08559">
    <property type="entry name" value="Cut8"/>
    <property type="match status" value="1"/>
</dbReference>
<dbReference type="InterPro" id="IPR013868">
    <property type="entry name" value="Cut8/Sts1_fam"/>
</dbReference>
<dbReference type="Proteomes" id="UP000075920">
    <property type="component" value="Unassembled WGS sequence"/>
</dbReference>
<protein>
    <submittedName>
        <fullName evidence="5">Uncharacterized protein</fullName>
    </submittedName>
</protein>
<comment type="similarity">
    <text evidence="2">Belongs to the cut8/STS1 family.</text>
</comment>
<organism evidence="5 6">
    <name type="scientific">Anopheles minimus</name>
    <dbReference type="NCBI Taxonomy" id="112268"/>
    <lineage>
        <taxon>Eukaryota</taxon>
        <taxon>Metazoa</taxon>
        <taxon>Ecdysozoa</taxon>
        <taxon>Arthropoda</taxon>
        <taxon>Hexapoda</taxon>
        <taxon>Insecta</taxon>
        <taxon>Pterygota</taxon>
        <taxon>Neoptera</taxon>
        <taxon>Endopterygota</taxon>
        <taxon>Diptera</taxon>
        <taxon>Nematocera</taxon>
        <taxon>Culicoidea</taxon>
        <taxon>Culicidae</taxon>
        <taxon>Anophelinae</taxon>
        <taxon>Anopheles</taxon>
    </lineage>
</organism>
<dbReference type="FunFam" id="1.20.58.1590:FF:000002">
    <property type="entry name" value="Uncharacterized protein, isoform A"/>
    <property type="match status" value="1"/>
</dbReference>
<dbReference type="VEuPathDB" id="VectorBase:AMIN007975"/>
<sequence>MAQQGTTPRNRTPLAELPVVPGATMTQASPTPGRTPATPQRVVLAPRLIDSPSGNIPDSILTPTLSPEEIANRQRGRRRRPVIWSPDTNDRAFFPSPMQTPPKSTSTMTLRSSPRKRSLMQDFVDVSSTSGLVSPSTRVPSAHTSTGNSPGTSSKKSKVDEMAKNRQNVAIPLATVLSGYSKEQLISLIGSMVAKNEHLEDAIRRDLPLPDINPLEAELARIKKNIYASVPNLKLFSRTDGHGFLRAATHLVTFKQTVHGQASNLYSSRHWDALFDYVLMAWIYVRETPVYDNAKHNATRRYCFKLLAHHASNALKHGALGLGTERVVRFQQKLPGMIADCADIGECRKCLEYIMNKQ</sequence>
<evidence type="ECO:0000313" key="5">
    <source>
        <dbReference type="EnsemblMetazoa" id="AMIN007975-PA"/>
    </source>
</evidence>
<dbReference type="EnsemblMetazoa" id="AMIN007975-RA">
    <property type="protein sequence ID" value="AMIN007975-PA"/>
    <property type="gene ID" value="AMIN007975"/>
</dbReference>
<feature type="compositionally biased region" description="Polar residues" evidence="4">
    <location>
        <begin position="101"/>
        <end position="112"/>
    </location>
</feature>
<dbReference type="GO" id="GO:0031144">
    <property type="term" value="P:proteasome localization"/>
    <property type="evidence" value="ECO:0007669"/>
    <property type="project" value="InterPro"/>
</dbReference>
<dbReference type="GO" id="GO:0071630">
    <property type="term" value="P:nuclear protein quality control by the ubiquitin-proteasome system"/>
    <property type="evidence" value="ECO:0007669"/>
    <property type="project" value="InterPro"/>
</dbReference>
<dbReference type="AlphaFoldDB" id="A0A182WC95"/>
<keyword evidence="6" id="KW-1185">Reference proteome</keyword>
<proteinExistence type="inferred from homology"/>
<evidence type="ECO:0000256" key="2">
    <source>
        <dbReference type="ARBA" id="ARBA00006199"/>
    </source>
</evidence>
<name>A0A182WC95_9DIPT</name>
<comment type="subcellular location">
    <subcellularLocation>
        <location evidence="1">Nucleus</location>
    </subcellularLocation>
</comment>
<accession>A0A182WC95</accession>
<dbReference type="STRING" id="112268.A0A182WC95"/>
<feature type="region of interest" description="Disordered" evidence="4">
    <location>
        <begin position="1"/>
        <end position="117"/>
    </location>
</feature>
<dbReference type="PANTHER" id="PTHR28032">
    <property type="entry name" value="FI02826P"/>
    <property type="match status" value="1"/>
</dbReference>
<dbReference type="InterPro" id="IPR038422">
    <property type="entry name" value="Cut8/Sts1_sf"/>
</dbReference>
<feature type="compositionally biased region" description="Polar residues" evidence="4">
    <location>
        <begin position="52"/>
        <end position="65"/>
    </location>
</feature>
<evidence type="ECO:0000256" key="1">
    <source>
        <dbReference type="ARBA" id="ARBA00004123"/>
    </source>
</evidence>
<dbReference type="GO" id="GO:0031965">
    <property type="term" value="C:nuclear membrane"/>
    <property type="evidence" value="ECO:0007669"/>
    <property type="project" value="TreeGrafter"/>
</dbReference>
<reference evidence="6" key="1">
    <citation type="submission" date="2013-03" db="EMBL/GenBank/DDBJ databases">
        <title>The Genome Sequence of Anopheles minimus MINIMUS1.</title>
        <authorList>
            <consortium name="The Broad Institute Genomics Platform"/>
            <person name="Neafsey D.E."/>
            <person name="Walton C."/>
            <person name="Walker B."/>
            <person name="Young S.K."/>
            <person name="Zeng Q."/>
            <person name="Gargeya S."/>
            <person name="Fitzgerald M."/>
            <person name="Haas B."/>
            <person name="Abouelleil A."/>
            <person name="Allen A.W."/>
            <person name="Alvarado L."/>
            <person name="Arachchi H.M."/>
            <person name="Berlin A.M."/>
            <person name="Chapman S.B."/>
            <person name="Gainer-Dewar J."/>
            <person name="Goldberg J."/>
            <person name="Griggs A."/>
            <person name="Gujja S."/>
            <person name="Hansen M."/>
            <person name="Howarth C."/>
            <person name="Imamovic A."/>
            <person name="Ireland A."/>
            <person name="Larimer J."/>
            <person name="McCowan C."/>
            <person name="Murphy C."/>
            <person name="Pearson M."/>
            <person name="Poon T.W."/>
            <person name="Priest M."/>
            <person name="Roberts A."/>
            <person name="Saif S."/>
            <person name="Shea T."/>
            <person name="Sisk P."/>
            <person name="Sykes S."/>
            <person name="Wortman J."/>
            <person name="Nusbaum C."/>
            <person name="Birren B."/>
        </authorList>
    </citation>
    <scope>NUCLEOTIDE SEQUENCE [LARGE SCALE GENOMIC DNA]</scope>
    <source>
        <strain evidence="6">MINIMUS1</strain>
    </source>
</reference>
<reference evidence="5" key="2">
    <citation type="submission" date="2020-05" db="UniProtKB">
        <authorList>
            <consortium name="EnsemblMetazoa"/>
        </authorList>
    </citation>
    <scope>IDENTIFICATION</scope>
    <source>
        <strain evidence="5">MINIMUS1</strain>
    </source>
</reference>
<feature type="compositionally biased region" description="Polar residues" evidence="4">
    <location>
        <begin position="1"/>
        <end position="10"/>
    </location>
</feature>